<organism evidence="1">
    <name type="scientific">marine metagenome</name>
    <dbReference type="NCBI Taxonomy" id="408172"/>
    <lineage>
        <taxon>unclassified sequences</taxon>
        <taxon>metagenomes</taxon>
        <taxon>ecological metagenomes</taxon>
    </lineage>
</organism>
<dbReference type="InterPro" id="IPR036025">
    <property type="entry name" value="RtcB-like_sf"/>
</dbReference>
<sequence>VPIRKIINTGMVPLHIYTDQIEEKAMKQLENVSMLSLIHHHVAVMPDVHW</sequence>
<dbReference type="GO" id="GO:0006396">
    <property type="term" value="P:RNA processing"/>
    <property type="evidence" value="ECO:0007669"/>
    <property type="project" value="InterPro"/>
</dbReference>
<reference evidence="1" key="1">
    <citation type="submission" date="2018-05" db="EMBL/GenBank/DDBJ databases">
        <authorList>
            <person name="Lanie J.A."/>
            <person name="Ng W.-L."/>
            <person name="Kazmierczak K.M."/>
            <person name="Andrzejewski T.M."/>
            <person name="Davidsen T.M."/>
            <person name="Wayne K.J."/>
            <person name="Tettelin H."/>
            <person name="Glass J.I."/>
            <person name="Rusch D."/>
            <person name="Podicherti R."/>
            <person name="Tsui H.-C.T."/>
            <person name="Winkler M.E."/>
        </authorList>
    </citation>
    <scope>NUCLEOTIDE SEQUENCE</scope>
</reference>
<dbReference type="EMBL" id="UINC01066049">
    <property type="protein sequence ID" value="SVB96355.1"/>
    <property type="molecule type" value="Genomic_DNA"/>
</dbReference>
<evidence type="ECO:0008006" key="2">
    <source>
        <dbReference type="Google" id="ProtNLM"/>
    </source>
</evidence>
<dbReference type="AlphaFoldDB" id="A0A382IAH8"/>
<proteinExistence type="predicted"/>
<feature type="non-terminal residue" evidence="1">
    <location>
        <position position="50"/>
    </location>
</feature>
<evidence type="ECO:0000313" key="1">
    <source>
        <dbReference type="EMBL" id="SVB96355.1"/>
    </source>
</evidence>
<feature type="non-terminal residue" evidence="1">
    <location>
        <position position="1"/>
    </location>
</feature>
<accession>A0A382IAH8</accession>
<name>A0A382IAH8_9ZZZZ</name>
<dbReference type="SUPFAM" id="SSF103365">
    <property type="entry name" value="Hypothetical protein PH1602"/>
    <property type="match status" value="1"/>
</dbReference>
<dbReference type="Gene3D" id="3.90.1860.10">
    <property type="entry name" value="tRNA-splicing ligase RtcB"/>
    <property type="match status" value="1"/>
</dbReference>
<gene>
    <name evidence="1" type="ORF">METZ01_LOCUS249209</name>
</gene>
<protein>
    <recommendedName>
        <fullName evidence="2">3'-phosphate/5'-hydroxy nucleic acid ligase</fullName>
    </recommendedName>
</protein>